<protein>
    <submittedName>
        <fullName evidence="2">Uncharacterized protein</fullName>
    </submittedName>
</protein>
<accession>A0A395HVA5</accession>
<evidence type="ECO:0000256" key="1">
    <source>
        <dbReference type="SAM" id="MobiDB-lite"/>
    </source>
</evidence>
<dbReference type="AlphaFoldDB" id="A0A395HVA5"/>
<feature type="compositionally biased region" description="Basic and acidic residues" evidence="1">
    <location>
        <begin position="1"/>
        <end position="38"/>
    </location>
</feature>
<dbReference type="RefSeq" id="XP_025550613.1">
    <property type="nucleotide sequence ID" value="XM_025701164.1"/>
</dbReference>
<evidence type="ECO:0000313" key="3">
    <source>
        <dbReference type="Proteomes" id="UP000248961"/>
    </source>
</evidence>
<name>A0A395HVA5_ASPHC</name>
<dbReference type="EMBL" id="KZ824288">
    <property type="protein sequence ID" value="RAL11459.1"/>
    <property type="molecule type" value="Genomic_DNA"/>
</dbReference>
<dbReference type="VEuPathDB" id="FungiDB:BO97DRAFT_96040"/>
<proteinExistence type="predicted"/>
<sequence>MGSDQDEKGEGKENKQRRWARDKLDEEERRSDSSHEPEGPGAQGKKTQTERERRRISHQTRHVETFREHNLVKEMVEVEKKRDGRYNQRGREEKGKVSRLGGAI</sequence>
<dbReference type="GeneID" id="37205453"/>
<dbReference type="Proteomes" id="UP000248961">
    <property type="component" value="Unassembled WGS sequence"/>
</dbReference>
<evidence type="ECO:0000313" key="2">
    <source>
        <dbReference type="EMBL" id="RAL11459.1"/>
    </source>
</evidence>
<keyword evidence="3" id="KW-1185">Reference proteome</keyword>
<gene>
    <name evidence="2" type="ORF">BO97DRAFT_96040</name>
</gene>
<feature type="compositionally biased region" description="Basic and acidic residues" evidence="1">
    <location>
        <begin position="61"/>
        <end position="96"/>
    </location>
</feature>
<reference evidence="2 3" key="1">
    <citation type="submission" date="2018-02" db="EMBL/GenBank/DDBJ databases">
        <title>The genomes of Aspergillus section Nigri reveals drivers in fungal speciation.</title>
        <authorList>
            <consortium name="DOE Joint Genome Institute"/>
            <person name="Vesth T.C."/>
            <person name="Nybo J."/>
            <person name="Theobald S."/>
            <person name="Brandl J."/>
            <person name="Frisvad J.C."/>
            <person name="Nielsen K.F."/>
            <person name="Lyhne E.K."/>
            <person name="Kogle M.E."/>
            <person name="Kuo A."/>
            <person name="Riley R."/>
            <person name="Clum A."/>
            <person name="Nolan M."/>
            <person name="Lipzen A."/>
            <person name="Salamov A."/>
            <person name="Henrissat B."/>
            <person name="Wiebenga A."/>
            <person name="De vries R.P."/>
            <person name="Grigoriev I.V."/>
            <person name="Mortensen U.H."/>
            <person name="Andersen M.R."/>
            <person name="Baker S.E."/>
        </authorList>
    </citation>
    <scope>NUCLEOTIDE SEQUENCE [LARGE SCALE GENOMIC DNA]</scope>
    <source>
        <strain evidence="2 3">CBS 101889</strain>
    </source>
</reference>
<feature type="region of interest" description="Disordered" evidence="1">
    <location>
        <begin position="1"/>
        <end position="104"/>
    </location>
</feature>
<organism evidence="2 3">
    <name type="scientific">Aspergillus homomorphus (strain CBS 101889)</name>
    <dbReference type="NCBI Taxonomy" id="1450537"/>
    <lineage>
        <taxon>Eukaryota</taxon>
        <taxon>Fungi</taxon>
        <taxon>Dikarya</taxon>
        <taxon>Ascomycota</taxon>
        <taxon>Pezizomycotina</taxon>
        <taxon>Eurotiomycetes</taxon>
        <taxon>Eurotiomycetidae</taxon>
        <taxon>Eurotiales</taxon>
        <taxon>Aspergillaceae</taxon>
        <taxon>Aspergillus</taxon>
        <taxon>Aspergillus subgen. Circumdati</taxon>
    </lineage>
</organism>